<comment type="catalytic activity">
    <reaction evidence="6">
        <text>L-threonyl-[protein] + ATP = O-phospho-L-threonyl-[protein] + ADP + H(+)</text>
        <dbReference type="Rhea" id="RHEA:46608"/>
        <dbReference type="Rhea" id="RHEA-COMP:11060"/>
        <dbReference type="Rhea" id="RHEA-COMP:11605"/>
        <dbReference type="ChEBI" id="CHEBI:15378"/>
        <dbReference type="ChEBI" id="CHEBI:30013"/>
        <dbReference type="ChEBI" id="CHEBI:30616"/>
        <dbReference type="ChEBI" id="CHEBI:61977"/>
        <dbReference type="ChEBI" id="CHEBI:456216"/>
        <dbReference type="EC" id="2.7.11.1"/>
    </reaction>
</comment>
<protein>
    <submittedName>
        <fullName evidence="11">Serine/threonine protein kinase</fullName>
    </submittedName>
</protein>
<dbReference type="PROSITE" id="PS50011">
    <property type="entry name" value="PROTEIN_KINASE_DOM"/>
    <property type="match status" value="1"/>
</dbReference>
<accession>A0A5C6XHL9</accession>
<feature type="region of interest" description="Disordered" evidence="9">
    <location>
        <begin position="452"/>
        <end position="479"/>
    </location>
</feature>
<feature type="binding site" evidence="8">
    <location>
        <position position="43"/>
    </location>
    <ligand>
        <name>ATP</name>
        <dbReference type="ChEBI" id="CHEBI:30616"/>
    </ligand>
</feature>
<dbReference type="SMART" id="SM00220">
    <property type="entry name" value="S_TKc"/>
    <property type="match status" value="1"/>
</dbReference>
<dbReference type="InterPro" id="IPR008271">
    <property type="entry name" value="Ser/Thr_kinase_AS"/>
</dbReference>
<feature type="domain" description="Protein kinase" evidence="10">
    <location>
        <begin position="14"/>
        <end position="275"/>
    </location>
</feature>
<dbReference type="PROSITE" id="PS00107">
    <property type="entry name" value="PROTEIN_KINASE_ATP"/>
    <property type="match status" value="1"/>
</dbReference>
<dbReference type="Gene3D" id="3.30.200.20">
    <property type="entry name" value="Phosphorylase Kinase, domain 1"/>
    <property type="match status" value="1"/>
</dbReference>
<dbReference type="InterPro" id="IPR011009">
    <property type="entry name" value="Kinase-like_dom_sf"/>
</dbReference>
<evidence type="ECO:0000313" key="12">
    <source>
        <dbReference type="Proteomes" id="UP000321412"/>
    </source>
</evidence>
<keyword evidence="5 8" id="KW-0067">ATP-binding</keyword>
<keyword evidence="4 11" id="KW-0418">Kinase</keyword>
<evidence type="ECO:0000256" key="3">
    <source>
        <dbReference type="ARBA" id="ARBA00022741"/>
    </source>
</evidence>
<dbReference type="AlphaFoldDB" id="A0A5C6XHL9"/>
<dbReference type="Proteomes" id="UP000321412">
    <property type="component" value="Unassembled WGS sequence"/>
</dbReference>
<dbReference type="GO" id="GO:0005524">
    <property type="term" value="F:ATP binding"/>
    <property type="evidence" value="ECO:0007669"/>
    <property type="project" value="UniProtKB-UniRule"/>
</dbReference>
<dbReference type="Gene3D" id="1.10.510.10">
    <property type="entry name" value="Transferase(Phosphotransferase) domain 1"/>
    <property type="match status" value="1"/>
</dbReference>
<proteinExistence type="predicted"/>
<comment type="catalytic activity">
    <reaction evidence="7">
        <text>L-seryl-[protein] + ATP = O-phospho-L-seryl-[protein] + ADP + H(+)</text>
        <dbReference type="Rhea" id="RHEA:17989"/>
        <dbReference type="Rhea" id="RHEA-COMP:9863"/>
        <dbReference type="Rhea" id="RHEA-COMP:11604"/>
        <dbReference type="ChEBI" id="CHEBI:15378"/>
        <dbReference type="ChEBI" id="CHEBI:29999"/>
        <dbReference type="ChEBI" id="CHEBI:30616"/>
        <dbReference type="ChEBI" id="CHEBI:83421"/>
        <dbReference type="ChEBI" id="CHEBI:456216"/>
        <dbReference type="EC" id="2.7.11.1"/>
    </reaction>
</comment>
<dbReference type="Pfam" id="PF00069">
    <property type="entry name" value="Pkinase"/>
    <property type="match status" value="1"/>
</dbReference>
<evidence type="ECO:0000256" key="4">
    <source>
        <dbReference type="ARBA" id="ARBA00022777"/>
    </source>
</evidence>
<comment type="caution">
    <text evidence="11">The sequence shown here is derived from an EMBL/GenBank/DDBJ whole genome shotgun (WGS) entry which is preliminary data.</text>
</comment>
<gene>
    <name evidence="11" type="ORF">FRC98_08205</name>
</gene>
<dbReference type="RefSeq" id="WP_146980818.1">
    <property type="nucleotide sequence ID" value="NZ_VOSM01000003.1"/>
</dbReference>
<dbReference type="PANTHER" id="PTHR43289:SF30">
    <property type="entry name" value="NON-SPECIFIC SERINE_THREONINE PROTEIN KINASE"/>
    <property type="match status" value="1"/>
</dbReference>
<keyword evidence="12" id="KW-1185">Reference proteome</keyword>
<reference evidence="11 12" key="1">
    <citation type="submission" date="2019-08" db="EMBL/GenBank/DDBJ databases">
        <title>Bradymonadales sp. TMQ4.</title>
        <authorList>
            <person name="Liang Q."/>
        </authorList>
    </citation>
    <scope>NUCLEOTIDE SEQUENCE [LARGE SCALE GENOMIC DNA]</scope>
    <source>
        <strain evidence="11 12">TMQ4</strain>
    </source>
</reference>
<evidence type="ECO:0000256" key="2">
    <source>
        <dbReference type="ARBA" id="ARBA00022679"/>
    </source>
</evidence>
<dbReference type="InterPro" id="IPR017441">
    <property type="entry name" value="Protein_kinase_ATP_BS"/>
</dbReference>
<dbReference type="OrthoDB" id="9801841at2"/>
<evidence type="ECO:0000256" key="9">
    <source>
        <dbReference type="SAM" id="MobiDB-lite"/>
    </source>
</evidence>
<dbReference type="PROSITE" id="PS00108">
    <property type="entry name" value="PROTEIN_KINASE_ST"/>
    <property type="match status" value="1"/>
</dbReference>
<name>A0A5C6XHL9_9DELT</name>
<keyword evidence="3 8" id="KW-0547">Nucleotide-binding</keyword>
<dbReference type="EMBL" id="VOSM01000003">
    <property type="protein sequence ID" value="TXD37662.1"/>
    <property type="molecule type" value="Genomic_DNA"/>
</dbReference>
<evidence type="ECO:0000256" key="8">
    <source>
        <dbReference type="PROSITE-ProRule" id="PRU10141"/>
    </source>
</evidence>
<dbReference type="InterPro" id="IPR000719">
    <property type="entry name" value="Prot_kinase_dom"/>
</dbReference>
<sequence>MSPIPTPETIAERYELIEELGQGGMATVFRAFDRTLGREVALKRLHPHLAKVAEHRARFEREARAVARLDHPGIVKIYDFSSPQTDDAYIVMELVDGESLATILERCGPLPAELAGVLIAKTLRALDVAHQHHIIHRDLKPENIMVRSDASVVLLDFGLANLLDQARITRTGALLGSPAYMAPELMEGGRADVASDLFSIGATFYRLVTGQDAFQGQHPAQILRAIEHGDHTPAHRLQPEAGRRFSLLISRWMSVSPDHRPANARAALEEIQPLFDEVSWQPHLKQHINKTKSNTSGTSETNNLPPLQDTICDALLGRADALIEQGQTLEATYELERVLAYQPDSQAALSRLSSLHAGAGEKEGSRRRALGMGAAVAALAAAGALWHAGLSPTSEAPAARASSRNLAPQRNADEALAQPKTTEAPAPPVDWSVPREEVFAALQDARRSAAASVAPSASAPDLARVDSVSANPPPARTRRVPAVAAVVDAPTQDTPAAPQTFKQRFRVMPAAATLSIAGKRYSAIEAARGIELPAETIELEASSPGCAPLKTTIDVSEESSQRAQRVVLSWLPGYIELVTDRDALVWLEERTSPLVVSAGGASGPIEVPFGRADEALAERQLEVRVASRHDLTRTFVRTVTVRPGQTSSLALSLADAVPQR</sequence>
<dbReference type="CDD" id="cd14014">
    <property type="entry name" value="STKc_PknB_like"/>
    <property type="match status" value="1"/>
</dbReference>
<keyword evidence="1 11" id="KW-0723">Serine/threonine-protein kinase</keyword>
<dbReference type="PANTHER" id="PTHR43289">
    <property type="entry name" value="MITOGEN-ACTIVATED PROTEIN KINASE KINASE KINASE 20-RELATED"/>
    <property type="match status" value="1"/>
</dbReference>
<dbReference type="FunFam" id="3.30.200.20:FF:000035">
    <property type="entry name" value="Serine/threonine protein kinase Stk1"/>
    <property type="match status" value="1"/>
</dbReference>
<evidence type="ECO:0000256" key="1">
    <source>
        <dbReference type="ARBA" id="ARBA00022527"/>
    </source>
</evidence>
<dbReference type="GO" id="GO:0004674">
    <property type="term" value="F:protein serine/threonine kinase activity"/>
    <property type="evidence" value="ECO:0007669"/>
    <property type="project" value="UniProtKB-KW"/>
</dbReference>
<keyword evidence="2" id="KW-0808">Transferase</keyword>
<organism evidence="11 12">
    <name type="scientific">Lujinxingia vulgaris</name>
    <dbReference type="NCBI Taxonomy" id="2600176"/>
    <lineage>
        <taxon>Bacteria</taxon>
        <taxon>Deltaproteobacteria</taxon>
        <taxon>Bradymonadales</taxon>
        <taxon>Lujinxingiaceae</taxon>
        <taxon>Lujinxingia</taxon>
    </lineage>
</organism>
<evidence type="ECO:0000259" key="10">
    <source>
        <dbReference type="PROSITE" id="PS50011"/>
    </source>
</evidence>
<evidence type="ECO:0000256" key="7">
    <source>
        <dbReference type="ARBA" id="ARBA00048679"/>
    </source>
</evidence>
<dbReference type="SUPFAM" id="SSF56112">
    <property type="entry name" value="Protein kinase-like (PK-like)"/>
    <property type="match status" value="1"/>
</dbReference>
<evidence type="ECO:0000256" key="5">
    <source>
        <dbReference type="ARBA" id="ARBA00022840"/>
    </source>
</evidence>
<evidence type="ECO:0000313" key="11">
    <source>
        <dbReference type="EMBL" id="TXD37662.1"/>
    </source>
</evidence>
<evidence type="ECO:0000256" key="6">
    <source>
        <dbReference type="ARBA" id="ARBA00047899"/>
    </source>
</evidence>